<dbReference type="InterPro" id="IPR052789">
    <property type="entry name" value="SSUH2_homolog"/>
</dbReference>
<organism evidence="2 3">
    <name type="scientific">Coilia grayii</name>
    <name type="common">Gray's grenadier anchovy</name>
    <dbReference type="NCBI Taxonomy" id="363190"/>
    <lineage>
        <taxon>Eukaryota</taxon>
        <taxon>Metazoa</taxon>
        <taxon>Chordata</taxon>
        <taxon>Craniata</taxon>
        <taxon>Vertebrata</taxon>
        <taxon>Euteleostomi</taxon>
        <taxon>Actinopterygii</taxon>
        <taxon>Neopterygii</taxon>
        <taxon>Teleostei</taxon>
        <taxon>Clupei</taxon>
        <taxon>Clupeiformes</taxon>
        <taxon>Clupeoidei</taxon>
        <taxon>Engraulidae</taxon>
        <taxon>Coilinae</taxon>
        <taxon>Coilia</taxon>
    </lineage>
</organism>
<gene>
    <name evidence="2" type="ORF">ACEWY4_013091</name>
</gene>
<dbReference type="InterPro" id="IPR001305">
    <property type="entry name" value="HSP_DnaJ_Cys-rich_dom"/>
</dbReference>
<keyword evidence="3" id="KW-1185">Reference proteome</keyword>
<proteinExistence type="predicted"/>
<dbReference type="AlphaFoldDB" id="A0ABD1JVQ9"/>
<dbReference type="PANTHER" id="PTHR48465:SF1">
    <property type="entry name" value="PROTEIN SSUH2 HOMOLOG"/>
    <property type="match status" value="1"/>
</dbReference>
<dbReference type="PANTHER" id="PTHR48465">
    <property type="entry name" value="PROTEIN SSUH2 HOMOLOG"/>
    <property type="match status" value="1"/>
</dbReference>
<comment type="caution">
    <text evidence="2">The sequence shown here is derived from an EMBL/GenBank/DDBJ whole genome shotgun (WGS) entry which is preliminary data.</text>
</comment>
<evidence type="ECO:0000256" key="1">
    <source>
        <dbReference type="SAM" id="MobiDB-lite"/>
    </source>
</evidence>
<accession>A0ABD1JVQ9</accession>
<dbReference type="Proteomes" id="UP001591681">
    <property type="component" value="Unassembled WGS sequence"/>
</dbReference>
<dbReference type="Gene3D" id="6.20.20.10">
    <property type="match status" value="1"/>
</dbReference>
<dbReference type="EMBL" id="JBHFQA010000011">
    <property type="protein sequence ID" value="KAL2090828.1"/>
    <property type="molecule type" value="Genomic_DNA"/>
</dbReference>
<reference evidence="2 3" key="1">
    <citation type="submission" date="2024-09" db="EMBL/GenBank/DDBJ databases">
        <title>A chromosome-level genome assembly of Gray's grenadier anchovy, Coilia grayii.</title>
        <authorList>
            <person name="Fu Z."/>
        </authorList>
    </citation>
    <scope>NUCLEOTIDE SEQUENCE [LARGE SCALE GENOMIC DNA]</scope>
    <source>
        <strain evidence="2">G4</strain>
        <tissue evidence="2">Muscle</tissue>
    </source>
</reference>
<feature type="compositionally biased region" description="Polar residues" evidence="1">
    <location>
        <begin position="54"/>
        <end position="65"/>
    </location>
</feature>
<dbReference type="CDD" id="cd10719">
    <property type="entry name" value="DnaJ_zf"/>
    <property type="match status" value="1"/>
</dbReference>
<protein>
    <recommendedName>
        <fullName evidence="4">Protein SSUH2 homolog</fullName>
    </recommendedName>
</protein>
<evidence type="ECO:0000313" key="2">
    <source>
        <dbReference type="EMBL" id="KAL2090828.1"/>
    </source>
</evidence>
<sequence>MDTQRLLSDQDEPARVQEHLLVNKEEVGATAPPADEVNNFRGNDAGSGKDLPTPYTNNPARSSRPQAPHWEIPSISEELAREALAEYVSSKCCFSRKPAKEMVFSDLHALNTYRYCLDTFTEARSTEWASEPYYGQVLDALSGVALGPWDLPVPIPAMFQDGQKDVRMPHSSSVKGCNQCMTLGKSPCQKCITTGRVQCAVCHGTGRDHSRDQTQRCSDCRGSGQVRCNACSGAGSLQCPLCQGKGQLLCFLKLTVKWKNHSSVHVVDKRSGFPVDMLQEVAGEMLFTDMNQRVYPVESFPDGAVNTASKRAVQEHHSQFSTTCRILQQRQTIELIPVTRVHFTWRDKTHIYFVYGAEHKVYAKDYPAKCCCAIA</sequence>
<evidence type="ECO:0000313" key="3">
    <source>
        <dbReference type="Proteomes" id="UP001591681"/>
    </source>
</evidence>
<name>A0ABD1JVQ9_9TELE</name>
<feature type="region of interest" description="Disordered" evidence="1">
    <location>
        <begin position="22"/>
        <end position="69"/>
    </location>
</feature>
<evidence type="ECO:0008006" key="4">
    <source>
        <dbReference type="Google" id="ProtNLM"/>
    </source>
</evidence>